<dbReference type="PANTHER" id="PTHR36340">
    <property type="entry name" value="NAD(P)H DEHYDROGENASE SUBUNIT CRR3, CHLOROPLASTIC-RELATED"/>
    <property type="match status" value="1"/>
</dbReference>
<dbReference type="AlphaFoldDB" id="A0A2G5C5N9"/>
<feature type="compositionally biased region" description="Polar residues" evidence="1">
    <location>
        <begin position="64"/>
        <end position="91"/>
    </location>
</feature>
<accession>A0A2G5C5N9</accession>
<dbReference type="GO" id="GO:0009535">
    <property type="term" value="C:chloroplast thylakoid membrane"/>
    <property type="evidence" value="ECO:0007669"/>
    <property type="project" value="InterPro"/>
</dbReference>
<dbReference type="EMBL" id="KZ305108">
    <property type="protein sequence ID" value="PIA26602.1"/>
    <property type="molecule type" value="Genomic_DNA"/>
</dbReference>
<keyword evidence="2" id="KW-0812">Transmembrane</keyword>
<evidence type="ECO:0000313" key="4">
    <source>
        <dbReference type="Proteomes" id="UP000230069"/>
    </source>
</evidence>
<evidence type="ECO:0000256" key="1">
    <source>
        <dbReference type="SAM" id="MobiDB-lite"/>
    </source>
</evidence>
<keyword evidence="2" id="KW-0472">Membrane</keyword>
<evidence type="ECO:0000256" key="2">
    <source>
        <dbReference type="SAM" id="Phobius"/>
    </source>
</evidence>
<gene>
    <name evidence="3" type="ORF">AQUCO_09100044v1</name>
</gene>
<dbReference type="GO" id="GO:0009773">
    <property type="term" value="P:photosynthetic electron transport in photosystem I"/>
    <property type="evidence" value="ECO:0007669"/>
    <property type="project" value="InterPro"/>
</dbReference>
<organism evidence="3 4">
    <name type="scientific">Aquilegia coerulea</name>
    <name type="common">Rocky mountain columbine</name>
    <dbReference type="NCBI Taxonomy" id="218851"/>
    <lineage>
        <taxon>Eukaryota</taxon>
        <taxon>Viridiplantae</taxon>
        <taxon>Streptophyta</taxon>
        <taxon>Embryophyta</taxon>
        <taxon>Tracheophyta</taxon>
        <taxon>Spermatophyta</taxon>
        <taxon>Magnoliopsida</taxon>
        <taxon>Ranunculales</taxon>
        <taxon>Ranunculaceae</taxon>
        <taxon>Thalictroideae</taxon>
        <taxon>Aquilegia</taxon>
    </lineage>
</organism>
<protein>
    <submittedName>
        <fullName evidence="3">Uncharacterized protein</fullName>
    </submittedName>
</protein>
<evidence type="ECO:0000313" key="3">
    <source>
        <dbReference type="EMBL" id="PIA26602.1"/>
    </source>
</evidence>
<name>A0A2G5C5N9_AQUCA</name>
<keyword evidence="2" id="KW-1133">Transmembrane helix</keyword>
<reference evidence="3 4" key="1">
    <citation type="submission" date="2017-09" db="EMBL/GenBank/DDBJ databases">
        <title>WGS assembly of Aquilegia coerulea Goldsmith.</title>
        <authorList>
            <person name="Hodges S."/>
            <person name="Kramer E."/>
            <person name="Nordborg M."/>
            <person name="Tomkins J."/>
            <person name="Borevitz J."/>
            <person name="Derieg N."/>
            <person name="Yan J."/>
            <person name="Mihaltcheva S."/>
            <person name="Hayes R.D."/>
            <person name="Rokhsar D."/>
        </authorList>
    </citation>
    <scope>NUCLEOTIDE SEQUENCE [LARGE SCALE GENOMIC DNA]</scope>
    <source>
        <strain evidence="4">cv. Goldsmith</strain>
    </source>
</reference>
<dbReference type="OrthoDB" id="786513at2759"/>
<feature type="region of interest" description="Disordered" evidence="1">
    <location>
        <begin position="55"/>
        <end position="92"/>
    </location>
</feature>
<dbReference type="InterPro" id="IPR038931">
    <property type="entry name" value="CRR3"/>
</dbReference>
<feature type="non-terminal residue" evidence="3">
    <location>
        <position position="1"/>
    </location>
</feature>
<proteinExistence type="predicted"/>
<keyword evidence="4" id="KW-1185">Reference proteome</keyword>
<sequence>IFLPVDEVKENFECIENIGRKQSAVAEEIMGCLNSRCTGTLIFASLEPKINNKKSSAGLPPLVHNQNNNGKPIRTRNGTQSNISPKQQPSVSEMERAIGAGIFRDRDSRGSGEKQTLFDLLSNTPISQPEGPIEKKLRETGEWILDATEGPSRSAGHGILMTVCLKILPVWLLFLLIASGLFKLPFNNPALEDLIM</sequence>
<dbReference type="Proteomes" id="UP000230069">
    <property type="component" value="Unassembled WGS sequence"/>
</dbReference>
<dbReference type="GO" id="GO:0010598">
    <property type="term" value="C:NAD(P)H dehydrogenase complex (plastoquinone)"/>
    <property type="evidence" value="ECO:0007669"/>
    <property type="project" value="InterPro"/>
</dbReference>
<feature type="transmembrane region" description="Helical" evidence="2">
    <location>
        <begin position="159"/>
        <end position="182"/>
    </location>
</feature>
<dbReference type="PANTHER" id="PTHR36340:SF1">
    <property type="entry name" value="NAD(P)H DEHYDROGENASE SUBUNIT CRR3, CHLOROPLASTIC-RELATED"/>
    <property type="match status" value="1"/>
</dbReference>